<evidence type="ECO:0008006" key="3">
    <source>
        <dbReference type="Google" id="ProtNLM"/>
    </source>
</evidence>
<reference evidence="2" key="1">
    <citation type="journal article" date="2013" name="Proc. Natl. Acad. Sci. U.S.A.">
        <title>Genome structure and metabolic features in the red seaweed Chondrus crispus shed light on evolution of the Archaeplastida.</title>
        <authorList>
            <person name="Collen J."/>
            <person name="Porcel B."/>
            <person name="Carre W."/>
            <person name="Ball S.G."/>
            <person name="Chaparro C."/>
            <person name="Tonon T."/>
            <person name="Barbeyron T."/>
            <person name="Michel G."/>
            <person name="Noel B."/>
            <person name="Valentin K."/>
            <person name="Elias M."/>
            <person name="Artiguenave F."/>
            <person name="Arun A."/>
            <person name="Aury J.M."/>
            <person name="Barbosa-Neto J.F."/>
            <person name="Bothwell J.H."/>
            <person name="Bouget F.Y."/>
            <person name="Brillet L."/>
            <person name="Cabello-Hurtado F."/>
            <person name="Capella-Gutierrez S."/>
            <person name="Charrier B."/>
            <person name="Cladiere L."/>
            <person name="Cock J.M."/>
            <person name="Coelho S.M."/>
            <person name="Colleoni C."/>
            <person name="Czjzek M."/>
            <person name="Da Silva C."/>
            <person name="Delage L."/>
            <person name="Denoeud F."/>
            <person name="Deschamps P."/>
            <person name="Dittami S.M."/>
            <person name="Gabaldon T."/>
            <person name="Gachon C.M."/>
            <person name="Groisillier A."/>
            <person name="Herve C."/>
            <person name="Jabbari K."/>
            <person name="Katinka M."/>
            <person name="Kloareg B."/>
            <person name="Kowalczyk N."/>
            <person name="Labadie K."/>
            <person name="Leblanc C."/>
            <person name="Lopez P.J."/>
            <person name="McLachlan D.H."/>
            <person name="Meslet-Cladiere L."/>
            <person name="Moustafa A."/>
            <person name="Nehr Z."/>
            <person name="Nyvall Collen P."/>
            <person name="Panaud O."/>
            <person name="Partensky F."/>
            <person name="Poulain J."/>
            <person name="Rensing S.A."/>
            <person name="Rousvoal S."/>
            <person name="Samson G."/>
            <person name="Symeonidi A."/>
            <person name="Weissenbach J."/>
            <person name="Zambounis A."/>
            <person name="Wincker P."/>
            <person name="Boyen C."/>
        </authorList>
    </citation>
    <scope>NUCLEOTIDE SEQUENCE [LARGE SCALE GENOMIC DNA]</scope>
    <source>
        <strain evidence="2">cv. Stackhouse</strain>
    </source>
</reference>
<protein>
    <recommendedName>
        <fullName evidence="3">Importin N-terminal domain-containing protein</fullName>
    </recommendedName>
</protein>
<dbReference type="STRING" id="2769.R7Q920"/>
<name>R7Q920_CHOCR</name>
<proteinExistence type="predicted"/>
<dbReference type="Proteomes" id="UP000012073">
    <property type="component" value="Unassembled WGS sequence"/>
</dbReference>
<organism evidence="1 2">
    <name type="scientific">Chondrus crispus</name>
    <name type="common">Carrageen Irish moss</name>
    <name type="synonym">Polymorpha crispa</name>
    <dbReference type="NCBI Taxonomy" id="2769"/>
    <lineage>
        <taxon>Eukaryota</taxon>
        <taxon>Rhodophyta</taxon>
        <taxon>Florideophyceae</taxon>
        <taxon>Rhodymeniophycidae</taxon>
        <taxon>Gigartinales</taxon>
        <taxon>Gigartinaceae</taxon>
        <taxon>Chondrus</taxon>
    </lineage>
</organism>
<evidence type="ECO:0000313" key="1">
    <source>
        <dbReference type="EMBL" id="CDF33891.1"/>
    </source>
</evidence>
<dbReference type="Gramene" id="CDF33891">
    <property type="protein sequence ID" value="CDF33891"/>
    <property type="gene ID" value="CHC_T00009532001"/>
</dbReference>
<evidence type="ECO:0000313" key="2">
    <source>
        <dbReference type="Proteomes" id="UP000012073"/>
    </source>
</evidence>
<dbReference type="OrthoDB" id="244158at2759"/>
<keyword evidence="2" id="KW-1185">Reference proteome</keyword>
<dbReference type="RefSeq" id="XP_005713710.1">
    <property type="nucleotide sequence ID" value="XM_005713653.1"/>
</dbReference>
<dbReference type="GeneID" id="17321423"/>
<dbReference type="AlphaFoldDB" id="R7Q920"/>
<dbReference type="KEGG" id="ccp:CHC_T00009532001"/>
<gene>
    <name evidence="1" type="ORF">CHC_T00009532001</name>
</gene>
<dbReference type="EMBL" id="HG001661">
    <property type="protein sequence ID" value="CDF33891.1"/>
    <property type="molecule type" value="Genomic_DNA"/>
</dbReference>
<accession>R7Q920</accession>
<sequence>MTTTTDSPGNGFASIPNDLDGIERLCEQLYTAQDSTIRKHAESVLFPLSTNPRHLSQGTMILENAK</sequence>
<feature type="non-terminal residue" evidence="1">
    <location>
        <position position="66"/>
    </location>
</feature>